<dbReference type="RefSeq" id="WP_192861952.1">
    <property type="nucleotide sequence ID" value="NZ_JADAQT010000062.1"/>
</dbReference>
<accession>A0ABR9MWK7</accession>
<name>A0ABR9MWK7_9MICO</name>
<evidence type="ECO:0000313" key="3">
    <source>
        <dbReference type="Proteomes" id="UP000625527"/>
    </source>
</evidence>
<keyword evidence="1" id="KW-0472">Membrane</keyword>
<protein>
    <submittedName>
        <fullName evidence="2">Uncharacterized protein</fullName>
    </submittedName>
</protein>
<keyword evidence="1" id="KW-1133">Transmembrane helix</keyword>
<reference evidence="2 3" key="1">
    <citation type="submission" date="2020-10" db="EMBL/GenBank/DDBJ databases">
        <title>Myceligenerans pegani sp. nov., an endophytic actinomycete isolated from Peganum harmala L. in Xinjiang, China.</title>
        <authorList>
            <person name="Xin L."/>
        </authorList>
    </citation>
    <scope>NUCLEOTIDE SEQUENCE [LARGE SCALE GENOMIC DNA]</scope>
    <source>
        <strain evidence="2 3">TRM65318</strain>
    </source>
</reference>
<keyword evidence="1" id="KW-0812">Transmembrane</keyword>
<evidence type="ECO:0000256" key="1">
    <source>
        <dbReference type="SAM" id="Phobius"/>
    </source>
</evidence>
<proteinExistence type="predicted"/>
<evidence type="ECO:0000313" key="2">
    <source>
        <dbReference type="EMBL" id="MBE1875376.1"/>
    </source>
</evidence>
<comment type="caution">
    <text evidence="2">The sequence shown here is derived from an EMBL/GenBank/DDBJ whole genome shotgun (WGS) entry which is preliminary data.</text>
</comment>
<dbReference type="Proteomes" id="UP000625527">
    <property type="component" value="Unassembled WGS sequence"/>
</dbReference>
<keyword evidence="3" id="KW-1185">Reference proteome</keyword>
<dbReference type="EMBL" id="JADAQT010000062">
    <property type="protein sequence ID" value="MBE1875376.1"/>
    <property type="molecule type" value="Genomic_DNA"/>
</dbReference>
<organism evidence="2 3">
    <name type="scientific">Myceligenerans pegani</name>
    <dbReference type="NCBI Taxonomy" id="2776917"/>
    <lineage>
        <taxon>Bacteria</taxon>
        <taxon>Bacillati</taxon>
        <taxon>Actinomycetota</taxon>
        <taxon>Actinomycetes</taxon>
        <taxon>Micrococcales</taxon>
        <taxon>Promicromonosporaceae</taxon>
        <taxon>Myceligenerans</taxon>
    </lineage>
</organism>
<gene>
    <name evidence="2" type="ORF">IHE71_06590</name>
</gene>
<feature type="transmembrane region" description="Helical" evidence="1">
    <location>
        <begin position="6"/>
        <end position="25"/>
    </location>
</feature>
<sequence length="72" mass="7983">MTDPVQWFEIVGGIASLAGIAAVLVQLRQVVVTLRSTARAATYAIGTQLKDIFIAYPHLRPYFFQGRCSRQT</sequence>